<keyword evidence="7" id="KW-0378">Hydrolase</keyword>
<proteinExistence type="predicted"/>
<feature type="transmembrane region" description="Helical" evidence="5">
    <location>
        <begin position="44"/>
        <end position="61"/>
    </location>
</feature>
<organism evidence="7">
    <name type="scientific">Caldilinea aerophila</name>
    <dbReference type="NCBI Taxonomy" id="133453"/>
    <lineage>
        <taxon>Bacteria</taxon>
        <taxon>Bacillati</taxon>
        <taxon>Chloroflexota</taxon>
        <taxon>Caldilineae</taxon>
        <taxon>Caldilineales</taxon>
        <taxon>Caldilineaceae</taxon>
        <taxon>Caldilinea</taxon>
    </lineage>
</organism>
<feature type="transmembrane region" description="Helical" evidence="5">
    <location>
        <begin position="152"/>
        <end position="172"/>
    </location>
</feature>
<accession>A0A7C1FIB1</accession>
<feature type="transmembrane region" description="Helical" evidence="5">
    <location>
        <begin position="121"/>
        <end position="140"/>
    </location>
</feature>
<dbReference type="InterPro" id="IPR050925">
    <property type="entry name" value="Rhomboid_protease_S54"/>
</dbReference>
<dbReference type="PANTHER" id="PTHR43731:SF26">
    <property type="entry name" value="RHOMBOID-LIKE PROTEIN 10, CHLOROPLASTIC"/>
    <property type="match status" value="1"/>
</dbReference>
<comment type="caution">
    <text evidence="7">The sequence shown here is derived from an EMBL/GenBank/DDBJ whole genome shotgun (WGS) entry which is preliminary data.</text>
</comment>
<evidence type="ECO:0000313" key="7">
    <source>
        <dbReference type="EMBL" id="HDX31214.1"/>
    </source>
</evidence>
<dbReference type="EMBL" id="DSMG01000077">
    <property type="protein sequence ID" value="HDX31214.1"/>
    <property type="molecule type" value="Genomic_DNA"/>
</dbReference>
<feature type="domain" description="Peptidase S54 rhomboid" evidence="6">
    <location>
        <begin position="57"/>
        <end position="211"/>
    </location>
</feature>
<dbReference type="InterPro" id="IPR035952">
    <property type="entry name" value="Rhomboid-like_sf"/>
</dbReference>
<dbReference type="PANTHER" id="PTHR43731">
    <property type="entry name" value="RHOMBOID PROTEASE"/>
    <property type="match status" value="1"/>
</dbReference>
<dbReference type="FunFam" id="1.20.1540.10:FF:000027">
    <property type="entry name" value="Rhomboid family intramembrane serine protease"/>
    <property type="match status" value="1"/>
</dbReference>
<reference evidence="7" key="1">
    <citation type="journal article" date="2020" name="mSystems">
        <title>Genome- and Community-Level Interaction Insights into Carbon Utilization and Element Cycling Functions of Hydrothermarchaeota in Hydrothermal Sediment.</title>
        <authorList>
            <person name="Zhou Z."/>
            <person name="Liu Y."/>
            <person name="Xu W."/>
            <person name="Pan J."/>
            <person name="Luo Z.H."/>
            <person name="Li M."/>
        </authorList>
    </citation>
    <scope>NUCLEOTIDE SEQUENCE [LARGE SCALE GENOMIC DNA]</scope>
    <source>
        <strain evidence="7">SpSt-289</strain>
    </source>
</reference>
<dbReference type="GO" id="GO:0006508">
    <property type="term" value="P:proteolysis"/>
    <property type="evidence" value="ECO:0007669"/>
    <property type="project" value="UniProtKB-KW"/>
</dbReference>
<dbReference type="AlphaFoldDB" id="A0A7C1FIB1"/>
<dbReference type="Pfam" id="PF01694">
    <property type="entry name" value="Rhomboid"/>
    <property type="match status" value="1"/>
</dbReference>
<dbReference type="GO" id="GO:0004252">
    <property type="term" value="F:serine-type endopeptidase activity"/>
    <property type="evidence" value="ECO:0007669"/>
    <property type="project" value="InterPro"/>
</dbReference>
<keyword evidence="3 5" id="KW-1133">Transmembrane helix</keyword>
<sequence>MFPLRDTVQARSLPLMNWTLIALNVFVFFALLSGPHAEFWIERYALIPAHLLATPAAWLTLLTSMFLHGGLFHLLSNMWALYIFGDNVEDRMGSGRFLIFYLLCGVAAAIVHVVMNPSSTIPTVGASGAISGVMGAYLVLFPFARVITLVPLFFLPYFFEIPALFFIGVWFAGQLINALITSALPTPDIGGVAWWAHVGGFVAGMVLARLFIVRRPVRRFYVDEYYPW</sequence>
<protein>
    <submittedName>
        <fullName evidence="7">Rhomboid family intramembrane serine protease</fullName>
    </submittedName>
</protein>
<evidence type="ECO:0000256" key="2">
    <source>
        <dbReference type="ARBA" id="ARBA00022692"/>
    </source>
</evidence>
<evidence type="ECO:0000259" key="6">
    <source>
        <dbReference type="Pfam" id="PF01694"/>
    </source>
</evidence>
<dbReference type="InterPro" id="IPR022764">
    <property type="entry name" value="Peptidase_S54_rhomboid_dom"/>
</dbReference>
<feature type="transmembrane region" description="Helical" evidence="5">
    <location>
        <begin position="15"/>
        <end position="32"/>
    </location>
</feature>
<dbReference type="Gene3D" id="1.20.1540.10">
    <property type="entry name" value="Rhomboid-like"/>
    <property type="match status" value="1"/>
</dbReference>
<keyword evidence="4 5" id="KW-0472">Membrane</keyword>
<evidence type="ECO:0000256" key="3">
    <source>
        <dbReference type="ARBA" id="ARBA00022989"/>
    </source>
</evidence>
<feature type="transmembrane region" description="Helical" evidence="5">
    <location>
        <begin position="192"/>
        <end position="212"/>
    </location>
</feature>
<evidence type="ECO:0000256" key="1">
    <source>
        <dbReference type="ARBA" id="ARBA00004141"/>
    </source>
</evidence>
<keyword evidence="7" id="KW-0645">Protease</keyword>
<gene>
    <name evidence="7" type="ORF">ENQ20_06925</name>
</gene>
<feature type="transmembrane region" description="Helical" evidence="5">
    <location>
        <begin position="97"/>
        <end position="115"/>
    </location>
</feature>
<evidence type="ECO:0000256" key="4">
    <source>
        <dbReference type="ARBA" id="ARBA00023136"/>
    </source>
</evidence>
<comment type="subcellular location">
    <subcellularLocation>
        <location evidence="1">Membrane</location>
        <topology evidence="1">Multi-pass membrane protein</topology>
    </subcellularLocation>
</comment>
<keyword evidence="2 5" id="KW-0812">Transmembrane</keyword>
<dbReference type="GO" id="GO:0016020">
    <property type="term" value="C:membrane"/>
    <property type="evidence" value="ECO:0007669"/>
    <property type="project" value="UniProtKB-SubCell"/>
</dbReference>
<dbReference type="SUPFAM" id="SSF144091">
    <property type="entry name" value="Rhomboid-like"/>
    <property type="match status" value="1"/>
</dbReference>
<evidence type="ECO:0000256" key="5">
    <source>
        <dbReference type="SAM" id="Phobius"/>
    </source>
</evidence>
<name>A0A7C1FIB1_9CHLR</name>